<dbReference type="STRING" id="3818.A0A445BUS9"/>
<name>A0A445BUS9_ARAHY</name>
<reference evidence="3 4" key="1">
    <citation type="submission" date="2019-01" db="EMBL/GenBank/DDBJ databases">
        <title>Sequencing of cultivated peanut Arachis hypogaea provides insights into genome evolution and oil improvement.</title>
        <authorList>
            <person name="Chen X."/>
        </authorList>
    </citation>
    <scope>NUCLEOTIDE SEQUENCE [LARGE SCALE GENOMIC DNA]</scope>
    <source>
        <strain evidence="4">cv. Fuhuasheng</strain>
        <tissue evidence="3">Leaves</tissue>
    </source>
</reference>
<sequence length="331" mass="37575">MAPPPSYSLFHGNPFSLHLLHSQMHDPIFFFAFLASLSLLSLTFLSFSIYKRFSKTDKQHHHPPPSQNLETPNDPVDDGVPRPGENAPTHLTSSVFFEVLPSDSAKWACLFEDTDSVSSAMEVPGAEQRGKKKRKKGKKKKANSGVEESEGANTGSDPGVHFESGCLYPFTSSSSAMQRRIKLQYDELVKCNESKKLTLAQVVQFANCLVDVRNELQHKADVIQRKFVITKALLCKADRSSFDRLRQQIYKLELEQKRLEEDAFVYNSLQQQLKLSPAYQKMLEVGACMDKAKSRELENRDDEFADISFEELLAQEKKDSFWQKNGKSRLC</sequence>
<organism evidence="3 4">
    <name type="scientific">Arachis hypogaea</name>
    <name type="common">Peanut</name>
    <dbReference type="NCBI Taxonomy" id="3818"/>
    <lineage>
        <taxon>Eukaryota</taxon>
        <taxon>Viridiplantae</taxon>
        <taxon>Streptophyta</taxon>
        <taxon>Embryophyta</taxon>
        <taxon>Tracheophyta</taxon>
        <taxon>Spermatophyta</taxon>
        <taxon>Magnoliopsida</taxon>
        <taxon>eudicotyledons</taxon>
        <taxon>Gunneridae</taxon>
        <taxon>Pentapetalae</taxon>
        <taxon>rosids</taxon>
        <taxon>fabids</taxon>
        <taxon>Fabales</taxon>
        <taxon>Fabaceae</taxon>
        <taxon>Papilionoideae</taxon>
        <taxon>50 kb inversion clade</taxon>
        <taxon>dalbergioids sensu lato</taxon>
        <taxon>Dalbergieae</taxon>
        <taxon>Pterocarpus clade</taxon>
        <taxon>Arachis</taxon>
    </lineage>
</organism>
<evidence type="ECO:0000313" key="3">
    <source>
        <dbReference type="EMBL" id="RYR42463.1"/>
    </source>
</evidence>
<dbReference type="PANTHER" id="PTHR35991">
    <property type="entry name" value="CA-RESPONSIVE PROTEIN"/>
    <property type="match status" value="1"/>
</dbReference>
<keyword evidence="4" id="KW-1185">Reference proteome</keyword>
<dbReference type="Proteomes" id="UP000289738">
    <property type="component" value="Chromosome A08"/>
</dbReference>
<feature type="transmembrane region" description="Helical" evidence="2">
    <location>
        <begin position="28"/>
        <end position="50"/>
    </location>
</feature>
<feature type="region of interest" description="Disordered" evidence="1">
    <location>
        <begin position="56"/>
        <end position="87"/>
    </location>
</feature>
<dbReference type="OrthoDB" id="1925033at2759"/>
<dbReference type="Gramene" id="arahy.Tifrunner.gnm2.ann2.Ah08g140800.1">
    <property type="protein sequence ID" value="arahy.Tifrunner.gnm2.ann2.Ah08g140800.1-CDS"/>
    <property type="gene ID" value="arahy.Tifrunner.gnm2.ann2.Ah08g140800"/>
</dbReference>
<evidence type="ECO:0000313" key="4">
    <source>
        <dbReference type="Proteomes" id="UP000289738"/>
    </source>
</evidence>
<proteinExistence type="predicted"/>
<protein>
    <recommendedName>
        <fullName evidence="5">CA-responsive protein</fullName>
    </recommendedName>
</protein>
<keyword evidence="2" id="KW-0812">Transmembrane</keyword>
<evidence type="ECO:0000256" key="2">
    <source>
        <dbReference type="SAM" id="Phobius"/>
    </source>
</evidence>
<feature type="region of interest" description="Disordered" evidence="1">
    <location>
        <begin position="120"/>
        <end position="158"/>
    </location>
</feature>
<dbReference type="AlphaFoldDB" id="A0A445BUS9"/>
<dbReference type="SMR" id="A0A445BUS9"/>
<keyword evidence="2" id="KW-1133">Transmembrane helix</keyword>
<gene>
    <name evidence="3" type="ORF">Ahy_A08g038950</name>
</gene>
<dbReference type="EMBL" id="SDMP01000008">
    <property type="protein sequence ID" value="RYR42463.1"/>
    <property type="molecule type" value="Genomic_DNA"/>
</dbReference>
<evidence type="ECO:0000256" key="1">
    <source>
        <dbReference type="SAM" id="MobiDB-lite"/>
    </source>
</evidence>
<keyword evidence="2" id="KW-0472">Membrane</keyword>
<dbReference type="PANTHER" id="PTHR35991:SF1">
    <property type="entry name" value="CA-RESPONSIVE PROTEIN"/>
    <property type="match status" value="1"/>
</dbReference>
<comment type="caution">
    <text evidence="3">The sequence shown here is derived from an EMBL/GenBank/DDBJ whole genome shotgun (WGS) entry which is preliminary data.</text>
</comment>
<evidence type="ECO:0008006" key="5">
    <source>
        <dbReference type="Google" id="ProtNLM"/>
    </source>
</evidence>
<feature type="compositionally biased region" description="Basic residues" evidence="1">
    <location>
        <begin position="130"/>
        <end position="142"/>
    </location>
</feature>
<accession>A0A445BUS9</accession>